<protein>
    <recommendedName>
        <fullName evidence="3">F-box domain-containing protein</fullName>
    </recommendedName>
</protein>
<organism evidence="1 2">
    <name type="scientific">Crucibulum laeve</name>
    <dbReference type="NCBI Taxonomy" id="68775"/>
    <lineage>
        <taxon>Eukaryota</taxon>
        <taxon>Fungi</taxon>
        <taxon>Dikarya</taxon>
        <taxon>Basidiomycota</taxon>
        <taxon>Agaricomycotina</taxon>
        <taxon>Agaricomycetes</taxon>
        <taxon>Agaricomycetidae</taxon>
        <taxon>Agaricales</taxon>
        <taxon>Agaricineae</taxon>
        <taxon>Nidulariaceae</taxon>
        <taxon>Crucibulum</taxon>
    </lineage>
</organism>
<dbReference type="STRING" id="68775.A0A5C3LP90"/>
<dbReference type="SUPFAM" id="SSF52047">
    <property type="entry name" value="RNI-like"/>
    <property type="match status" value="1"/>
</dbReference>
<dbReference type="EMBL" id="ML213636">
    <property type="protein sequence ID" value="TFK34138.1"/>
    <property type="molecule type" value="Genomic_DNA"/>
</dbReference>
<evidence type="ECO:0008006" key="3">
    <source>
        <dbReference type="Google" id="ProtNLM"/>
    </source>
</evidence>
<dbReference type="AlphaFoldDB" id="A0A5C3LP90"/>
<reference evidence="1 2" key="1">
    <citation type="journal article" date="2019" name="Nat. Ecol. Evol.">
        <title>Megaphylogeny resolves global patterns of mushroom evolution.</title>
        <authorList>
            <person name="Varga T."/>
            <person name="Krizsan K."/>
            <person name="Foldi C."/>
            <person name="Dima B."/>
            <person name="Sanchez-Garcia M."/>
            <person name="Sanchez-Ramirez S."/>
            <person name="Szollosi G.J."/>
            <person name="Szarkandi J.G."/>
            <person name="Papp V."/>
            <person name="Albert L."/>
            <person name="Andreopoulos W."/>
            <person name="Angelini C."/>
            <person name="Antonin V."/>
            <person name="Barry K.W."/>
            <person name="Bougher N.L."/>
            <person name="Buchanan P."/>
            <person name="Buyck B."/>
            <person name="Bense V."/>
            <person name="Catcheside P."/>
            <person name="Chovatia M."/>
            <person name="Cooper J."/>
            <person name="Damon W."/>
            <person name="Desjardin D."/>
            <person name="Finy P."/>
            <person name="Geml J."/>
            <person name="Haridas S."/>
            <person name="Hughes K."/>
            <person name="Justo A."/>
            <person name="Karasinski D."/>
            <person name="Kautmanova I."/>
            <person name="Kiss B."/>
            <person name="Kocsube S."/>
            <person name="Kotiranta H."/>
            <person name="LaButti K.M."/>
            <person name="Lechner B.E."/>
            <person name="Liimatainen K."/>
            <person name="Lipzen A."/>
            <person name="Lukacs Z."/>
            <person name="Mihaltcheva S."/>
            <person name="Morgado L.N."/>
            <person name="Niskanen T."/>
            <person name="Noordeloos M.E."/>
            <person name="Ohm R.A."/>
            <person name="Ortiz-Santana B."/>
            <person name="Ovrebo C."/>
            <person name="Racz N."/>
            <person name="Riley R."/>
            <person name="Savchenko A."/>
            <person name="Shiryaev A."/>
            <person name="Soop K."/>
            <person name="Spirin V."/>
            <person name="Szebenyi C."/>
            <person name="Tomsovsky M."/>
            <person name="Tulloss R.E."/>
            <person name="Uehling J."/>
            <person name="Grigoriev I.V."/>
            <person name="Vagvolgyi C."/>
            <person name="Papp T."/>
            <person name="Martin F.M."/>
            <person name="Miettinen O."/>
            <person name="Hibbett D.S."/>
            <person name="Nagy L.G."/>
        </authorList>
    </citation>
    <scope>NUCLEOTIDE SEQUENCE [LARGE SCALE GENOMIC DNA]</scope>
    <source>
        <strain evidence="1 2">CBS 166.37</strain>
    </source>
</reference>
<proteinExistence type="predicted"/>
<gene>
    <name evidence="1" type="ORF">BDQ12DRAFT_738394</name>
</gene>
<sequence>MRSICDVAGSHEDEITSSTLTYTVTLGSNASKFVAESNDEIIAQTDYVSEHVPIRSRVQKTPVDEIIYQLTESGSYPTAAESGSLEEFREKCTSEASALKSKSEYLQEKISSLCRQLAQIHRARMDRLLDIQECESFLAPIRRVPREILEDIFVYCLPEEIKPDPTAPPLLLCQINSFWRQIALQHSRLWSSLCVYCPVSNPRDYKEYDSANALCYAMELWFLRSRNSPFSLTLIAQMVVGIVSERIVDVILRKAHRIHTLTVHSSGIESLSKLWKASPGRFTALQNLKLCLADQTAEWSMPITAFTSSPILRTIAFHAFPPNLFRIHLPFDQITNFNMVDFYHVMTIPIWRRLLESFRNLREASFIIKHADDPIRTISMNQLESLSVEFRGKGDASFLQKIGCPMLEKLEIFGTWPYFTWNTTSWVLSIHNLKHLALYYVKVESSVLIQLLSYTSQMEQLKLTLRYDDEDISIFLAGITLWKSETEDHVILPRLEKLLMRLDHLNRSISEKFCDLILSRYKRKLALASPILSTLYVSLLVTNPSDDIQAISLLLNASDTPTASETVSVKISHPGIKL</sequence>
<accession>A0A5C3LP90</accession>
<dbReference type="Gene3D" id="3.80.10.10">
    <property type="entry name" value="Ribonuclease Inhibitor"/>
    <property type="match status" value="1"/>
</dbReference>
<dbReference type="Proteomes" id="UP000308652">
    <property type="component" value="Unassembled WGS sequence"/>
</dbReference>
<evidence type="ECO:0000313" key="1">
    <source>
        <dbReference type="EMBL" id="TFK34138.1"/>
    </source>
</evidence>
<dbReference type="InterPro" id="IPR032675">
    <property type="entry name" value="LRR_dom_sf"/>
</dbReference>
<keyword evidence="2" id="KW-1185">Reference proteome</keyword>
<name>A0A5C3LP90_9AGAR</name>
<dbReference type="OrthoDB" id="2902103at2759"/>
<evidence type="ECO:0000313" key="2">
    <source>
        <dbReference type="Proteomes" id="UP000308652"/>
    </source>
</evidence>